<dbReference type="Proteomes" id="UP000250321">
    <property type="component" value="Unassembled WGS sequence"/>
</dbReference>
<keyword evidence="2" id="KW-1185">Reference proteome</keyword>
<sequence length="72" mass="8129">MERISYLLAILLHVYFYGKDLGYAGLWQVECRHKGLVKGIDAIWRINGLVKEGDAIWTSAQEGESPMGGEKF</sequence>
<dbReference type="AlphaFoldDB" id="A0A314ULP9"/>
<reference evidence="1 2" key="1">
    <citation type="submission" date="2018-02" db="EMBL/GenBank/DDBJ databases">
        <title>Draft genome of wild Prunus yedoensis var. nudiflora.</title>
        <authorList>
            <person name="Baek S."/>
            <person name="Kim J.-H."/>
            <person name="Choi K."/>
            <person name="Kim G.-B."/>
            <person name="Cho A."/>
            <person name="Jang H."/>
            <person name="Shin C.-H."/>
            <person name="Yu H.-J."/>
            <person name="Mun J.-H."/>
        </authorList>
    </citation>
    <scope>NUCLEOTIDE SEQUENCE [LARGE SCALE GENOMIC DNA]</scope>
    <source>
        <strain evidence="2">cv. Jeju island</strain>
        <tissue evidence="1">Leaf</tissue>
    </source>
</reference>
<evidence type="ECO:0000313" key="1">
    <source>
        <dbReference type="EMBL" id="PQM38261.1"/>
    </source>
</evidence>
<accession>A0A314ULP9</accession>
<gene>
    <name evidence="1" type="ORF">Pyn_02262</name>
</gene>
<evidence type="ECO:0000313" key="2">
    <source>
        <dbReference type="Proteomes" id="UP000250321"/>
    </source>
</evidence>
<protein>
    <submittedName>
        <fullName evidence="1">Uncharacterized protein</fullName>
    </submittedName>
</protein>
<dbReference type="EMBL" id="PJQY01003328">
    <property type="protein sequence ID" value="PQM38261.1"/>
    <property type="molecule type" value="Genomic_DNA"/>
</dbReference>
<name>A0A314ULP9_PRUYE</name>
<proteinExistence type="predicted"/>
<comment type="caution">
    <text evidence="1">The sequence shown here is derived from an EMBL/GenBank/DDBJ whole genome shotgun (WGS) entry which is preliminary data.</text>
</comment>
<organism evidence="1 2">
    <name type="scientific">Prunus yedoensis var. nudiflora</name>
    <dbReference type="NCBI Taxonomy" id="2094558"/>
    <lineage>
        <taxon>Eukaryota</taxon>
        <taxon>Viridiplantae</taxon>
        <taxon>Streptophyta</taxon>
        <taxon>Embryophyta</taxon>
        <taxon>Tracheophyta</taxon>
        <taxon>Spermatophyta</taxon>
        <taxon>Magnoliopsida</taxon>
        <taxon>eudicotyledons</taxon>
        <taxon>Gunneridae</taxon>
        <taxon>Pentapetalae</taxon>
        <taxon>rosids</taxon>
        <taxon>fabids</taxon>
        <taxon>Rosales</taxon>
        <taxon>Rosaceae</taxon>
        <taxon>Amygdaloideae</taxon>
        <taxon>Amygdaleae</taxon>
        <taxon>Prunus</taxon>
    </lineage>
</organism>